<accession>A0A2G5T2T5</accession>
<dbReference type="OrthoDB" id="10495895at2759"/>
<organism evidence="2 3">
    <name type="scientific">Caenorhabditis nigoni</name>
    <dbReference type="NCBI Taxonomy" id="1611254"/>
    <lineage>
        <taxon>Eukaryota</taxon>
        <taxon>Metazoa</taxon>
        <taxon>Ecdysozoa</taxon>
        <taxon>Nematoda</taxon>
        <taxon>Chromadorea</taxon>
        <taxon>Rhabditida</taxon>
        <taxon>Rhabditina</taxon>
        <taxon>Rhabditomorpha</taxon>
        <taxon>Rhabditoidea</taxon>
        <taxon>Rhabditidae</taxon>
        <taxon>Peloderinae</taxon>
        <taxon>Caenorhabditis</taxon>
    </lineage>
</organism>
<proteinExistence type="predicted"/>
<keyword evidence="3" id="KW-1185">Reference proteome</keyword>
<evidence type="ECO:0000313" key="3">
    <source>
        <dbReference type="Proteomes" id="UP000230233"/>
    </source>
</evidence>
<feature type="compositionally biased region" description="Acidic residues" evidence="1">
    <location>
        <begin position="167"/>
        <end position="180"/>
    </location>
</feature>
<sequence>MSQNNRALPRGQVEREINGGPRNGRRQLSESSDGDDPEPYVKTYRIEIRGRSVGEIARKEFALLHFLERQEYEAAHVTEGRILHHGLEYSSPMVLLEPEDDGFDLARRPMLNVRQPNSTPFQVKKTPKENNSRKRSSSKGNGKLSGPGPAAPSKIPAKKQEATPVSSDEEEDESVSMADDEGPKKRTVSQFEFTCLVCDEILKTNANLGKRVLINHALARHISQDFYMCCEESFHTMTDVKRHFKVQHHGQKFEGFGPKEMWQIPEFVEAVKTCFGEIQPLVEGTEAYEKLLQEARDHHAACFCAKFQNILLLDPHVNTLRGLVRAMLLAGQDTNLLVPNLAQLQDWMLPQAHREVVEVATQTVSEMDNNVLLDNAFIRAFVAVQEINNNQYRDPLHQQRLRGQVLLAACVLMQQVAHAEIGSGQYGAHINSLHTACLLVQHAGEGLNLQAPVLPQLMAPVLPQLPAAAEVVDATTQTVSDLAMDTLEIDEQVAPSEAQLTSTEPVPQTEVVINAPVNAAAVDSKTKMAKLNN</sequence>
<evidence type="ECO:0000256" key="1">
    <source>
        <dbReference type="SAM" id="MobiDB-lite"/>
    </source>
</evidence>
<reference evidence="3" key="1">
    <citation type="submission" date="2017-10" db="EMBL/GenBank/DDBJ databases">
        <title>Rapid genome shrinkage in a self-fertile nematode reveals novel sperm competition proteins.</title>
        <authorList>
            <person name="Yin D."/>
            <person name="Schwarz E.M."/>
            <person name="Thomas C.G."/>
            <person name="Felde R.L."/>
            <person name="Korf I.F."/>
            <person name="Cutter A.D."/>
            <person name="Schartner C.M."/>
            <person name="Ralston E.J."/>
            <person name="Meyer B.J."/>
            <person name="Haag E.S."/>
        </authorList>
    </citation>
    <scope>NUCLEOTIDE SEQUENCE [LARGE SCALE GENOMIC DNA]</scope>
    <source>
        <strain evidence="3">JU1422</strain>
    </source>
</reference>
<protein>
    <submittedName>
        <fullName evidence="2">Uncharacterized protein</fullName>
    </submittedName>
</protein>
<dbReference type="Proteomes" id="UP000230233">
    <property type="component" value="Chromosome X"/>
</dbReference>
<dbReference type="EMBL" id="PDUG01000006">
    <property type="protein sequence ID" value="PIC21528.1"/>
    <property type="molecule type" value="Genomic_DNA"/>
</dbReference>
<evidence type="ECO:0000313" key="2">
    <source>
        <dbReference type="EMBL" id="PIC21528.1"/>
    </source>
</evidence>
<name>A0A2G5T2T5_9PELO</name>
<gene>
    <name evidence="2" type="primary">Cnig_chr_X.g26326</name>
    <name evidence="2" type="ORF">B9Z55_026326</name>
</gene>
<dbReference type="AlphaFoldDB" id="A0A2G5T2T5"/>
<feature type="region of interest" description="Disordered" evidence="1">
    <location>
        <begin position="1"/>
        <end position="41"/>
    </location>
</feature>
<feature type="region of interest" description="Disordered" evidence="1">
    <location>
        <begin position="112"/>
        <end position="183"/>
    </location>
</feature>
<comment type="caution">
    <text evidence="2">The sequence shown here is derived from an EMBL/GenBank/DDBJ whole genome shotgun (WGS) entry which is preliminary data.</text>
</comment>